<evidence type="ECO:0000313" key="2">
    <source>
        <dbReference type="Proteomes" id="UP000267606"/>
    </source>
</evidence>
<dbReference type="WBParaSite" id="OFLC_0000872301-mRNA-1">
    <property type="protein sequence ID" value="OFLC_0000872301-mRNA-1"/>
    <property type="gene ID" value="OFLC_0000872301"/>
</dbReference>
<evidence type="ECO:0000313" key="3">
    <source>
        <dbReference type="WBParaSite" id="OFLC_0000872301-mRNA-1"/>
    </source>
</evidence>
<dbReference type="Proteomes" id="UP000267606">
    <property type="component" value="Unassembled WGS sequence"/>
</dbReference>
<proteinExistence type="predicted"/>
<accession>A0A183HML2</accession>
<gene>
    <name evidence="1" type="ORF">OFLC_LOCUS8727</name>
</gene>
<dbReference type="EMBL" id="UZAJ01010096">
    <property type="protein sequence ID" value="VDO57082.1"/>
    <property type="molecule type" value="Genomic_DNA"/>
</dbReference>
<protein>
    <submittedName>
        <fullName evidence="3">Reverse transcriptase domain-containing protein</fullName>
    </submittedName>
</protein>
<reference evidence="3" key="1">
    <citation type="submission" date="2016-06" db="UniProtKB">
        <authorList>
            <consortium name="WormBaseParasite"/>
        </authorList>
    </citation>
    <scope>IDENTIFICATION</scope>
</reference>
<name>A0A183HML2_9BILA</name>
<evidence type="ECO:0000313" key="1">
    <source>
        <dbReference type="EMBL" id="VDO57082.1"/>
    </source>
</evidence>
<reference evidence="1 2" key="2">
    <citation type="submission" date="2018-11" db="EMBL/GenBank/DDBJ databases">
        <authorList>
            <consortium name="Pathogen Informatics"/>
        </authorList>
    </citation>
    <scope>NUCLEOTIDE SEQUENCE [LARGE SCALE GENOMIC DNA]</scope>
</reference>
<sequence length="213" mass="23255">MRTRNFSNLKDIAYDHVYSTDLQYTNALSKSGFHTSVPQMQSHSLSILVEPTPAEYSAFHTALSQLQMIKFPPLTNSSSIAPLSAIVNNGFINAEQLSVRNLVSSAQFLPTTPIPLVPLIPAVNCPNSSPLLPVAALIQVAVPGSVDVPIDKTPIFPILSSPLQITPTRFDYISRSDEVCPIQCKIPVALPNLFQVQDGIHRVPSFLELLIKI</sequence>
<dbReference type="AlphaFoldDB" id="A0A183HML2"/>
<organism evidence="3">
    <name type="scientific">Onchocerca flexuosa</name>
    <dbReference type="NCBI Taxonomy" id="387005"/>
    <lineage>
        <taxon>Eukaryota</taxon>
        <taxon>Metazoa</taxon>
        <taxon>Ecdysozoa</taxon>
        <taxon>Nematoda</taxon>
        <taxon>Chromadorea</taxon>
        <taxon>Rhabditida</taxon>
        <taxon>Spirurina</taxon>
        <taxon>Spiruromorpha</taxon>
        <taxon>Filarioidea</taxon>
        <taxon>Onchocercidae</taxon>
        <taxon>Onchocerca</taxon>
    </lineage>
</organism>
<keyword evidence="2" id="KW-1185">Reference proteome</keyword>